<keyword evidence="2" id="KW-1185">Reference proteome</keyword>
<dbReference type="Pfam" id="PF17826">
    <property type="entry name" value="DUF5588"/>
    <property type="match status" value="1"/>
</dbReference>
<dbReference type="SMART" id="SM00028">
    <property type="entry name" value="TPR"/>
    <property type="match status" value="2"/>
</dbReference>
<dbReference type="InterPro" id="IPR041404">
    <property type="entry name" value="DUF5588"/>
</dbReference>
<organism evidence="1 2">
    <name type="scientific">Stegodyphus mimosarum</name>
    <name type="common">African social velvet spider</name>
    <dbReference type="NCBI Taxonomy" id="407821"/>
    <lineage>
        <taxon>Eukaryota</taxon>
        <taxon>Metazoa</taxon>
        <taxon>Ecdysozoa</taxon>
        <taxon>Arthropoda</taxon>
        <taxon>Chelicerata</taxon>
        <taxon>Arachnida</taxon>
        <taxon>Araneae</taxon>
        <taxon>Araneomorphae</taxon>
        <taxon>Entelegynae</taxon>
        <taxon>Eresoidea</taxon>
        <taxon>Eresidae</taxon>
        <taxon>Stegodyphus</taxon>
    </lineage>
</organism>
<dbReference type="Proteomes" id="UP000054359">
    <property type="component" value="Unassembled WGS sequence"/>
</dbReference>
<protein>
    <submittedName>
        <fullName evidence="1">Uncharacterized protein</fullName>
    </submittedName>
</protein>
<proteinExistence type="predicted"/>
<dbReference type="InterPro" id="IPR019734">
    <property type="entry name" value="TPR_rpt"/>
</dbReference>
<evidence type="ECO:0000313" key="2">
    <source>
        <dbReference type="Proteomes" id="UP000054359"/>
    </source>
</evidence>
<reference evidence="1 2" key="1">
    <citation type="submission" date="2013-11" db="EMBL/GenBank/DDBJ databases">
        <title>Genome sequencing of Stegodyphus mimosarum.</title>
        <authorList>
            <person name="Bechsgaard J."/>
        </authorList>
    </citation>
    <scope>NUCLEOTIDE SEQUENCE [LARGE SCALE GENOMIC DNA]</scope>
</reference>
<evidence type="ECO:0000313" key="1">
    <source>
        <dbReference type="EMBL" id="KFM65666.1"/>
    </source>
</evidence>
<dbReference type="Gene3D" id="1.25.40.10">
    <property type="entry name" value="Tetratricopeptide repeat domain"/>
    <property type="match status" value="1"/>
</dbReference>
<accession>A0A087TKM7</accession>
<dbReference type="SUPFAM" id="SSF48452">
    <property type="entry name" value="TPR-like"/>
    <property type="match status" value="1"/>
</dbReference>
<dbReference type="AlphaFoldDB" id="A0A087TKM7"/>
<dbReference type="OMA" id="NCETHAA"/>
<dbReference type="InterPro" id="IPR011990">
    <property type="entry name" value="TPR-like_helical_dom_sf"/>
</dbReference>
<dbReference type="PANTHER" id="PTHR31919:SF1">
    <property type="entry name" value="ZINC FINGERS AND HOMEOBOXES PROTEIN 1, ISOFORM 2"/>
    <property type="match status" value="1"/>
</dbReference>
<feature type="non-terminal residue" evidence="1">
    <location>
        <position position="336"/>
    </location>
</feature>
<dbReference type="OrthoDB" id="6334002at2759"/>
<dbReference type="PANTHER" id="PTHR31919">
    <property type="entry name" value="ZINC FINGERS AND HOMEOBOXES PROTEIN 1, ISOFORM 2"/>
    <property type="match status" value="1"/>
</dbReference>
<name>A0A087TKM7_STEMI</name>
<gene>
    <name evidence="1" type="ORF">X975_21053</name>
</gene>
<dbReference type="EMBL" id="KK115658">
    <property type="protein sequence ID" value="KFM65666.1"/>
    <property type="molecule type" value="Genomic_DNA"/>
</dbReference>
<sequence length="336" mass="37579">MDIGAEFDDDFFEKPKEKQLSKPLDYEAKIFVPLWYMKTEMAENESADVLVALKHKADFYYYSSDFAKAAETYEQCLELVPPANNTWKREFMENLSRSLLHLGNAEKALEWSLKLYEASFSADQKVVSMNLLATVCHKLGKYKEELEALHCCIEAHKSCPEFWLRLGLCYAGLFKIDLPDYSILKSVMDSEPCCAFNSKLTSSSECSETVTKDVPYDSKAASAENAVPSSSTSASADPCSTNDDITKCEICTLGIQIVSSCLIHTRVLLDSSGPNLLGLERDKRIKEKIENSLKHMEVDQSFIEVASKMLGTDFLAGFQEARDSQTSSFPATLNSD</sequence>